<name>A0A6J7I9G2_9ZZZZ</name>
<proteinExistence type="predicted"/>
<sequence>MIFDSMMSTVLGPNHPPTKPRLPSTPSRRGGSDSVCQKAAVAALLKIESSQALPSVRRVTFHTARSGFLADNRGGVGVGPADSLMVPPAFLTDADFA</sequence>
<evidence type="ECO:0000313" key="2">
    <source>
        <dbReference type="EMBL" id="CAB4927350.1"/>
    </source>
</evidence>
<gene>
    <name evidence="2" type="ORF">UFOPK3472_03908</name>
</gene>
<feature type="region of interest" description="Disordered" evidence="1">
    <location>
        <begin position="1"/>
        <end position="33"/>
    </location>
</feature>
<organism evidence="2">
    <name type="scientific">freshwater metagenome</name>
    <dbReference type="NCBI Taxonomy" id="449393"/>
    <lineage>
        <taxon>unclassified sequences</taxon>
        <taxon>metagenomes</taxon>
        <taxon>ecological metagenomes</taxon>
    </lineage>
</organism>
<evidence type="ECO:0000256" key="1">
    <source>
        <dbReference type="SAM" id="MobiDB-lite"/>
    </source>
</evidence>
<dbReference type="EMBL" id="CAFBLX010000430">
    <property type="protein sequence ID" value="CAB4927350.1"/>
    <property type="molecule type" value="Genomic_DNA"/>
</dbReference>
<dbReference type="AlphaFoldDB" id="A0A6J7I9G2"/>
<reference evidence="2" key="1">
    <citation type="submission" date="2020-05" db="EMBL/GenBank/DDBJ databases">
        <authorList>
            <person name="Chiriac C."/>
            <person name="Salcher M."/>
            <person name="Ghai R."/>
            <person name="Kavagutti S V."/>
        </authorList>
    </citation>
    <scope>NUCLEOTIDE SEQUENCE</scope>
</reference>
<protein>
    <submittedName>
        <fullName evidence="2">Unannotated protein</fullName>
    </submittedName>
</protein>
<accession>A0A6J7I9G2</accession>